<gene>
    <name evidence="2" type="ORF">EVAR_42793_1</name>
</gene>
<feature type="compositionally biased region" description="Low complexity" evidence="1">
    <location>
        <begin position="30"/>
        <end position="41"/>
    </location>
</feature>
<reference evidence="2 3" key="1">
    <citation type="journal article" date="2019" name="Commun. Biol.">
        <title>The bagworm genome reveals a unique fibroin gene that provides high tensile strength.</title>
        <authorList>
            <person name="Kono N."/>
            <person name="Nakamura H."/>
            <person name="Ohtoshi R."/>
            <person name="Tomita M."/>
            <person name="Numata K."/>
            <person name="Arakawa K."/>
        </authorList>
    </citation>
    <scope>NUCLEOTIDE SEQUENCE [LARGE SCALE GENOMIC DNA]</scope>
</reference>
<evidence type="ECO:0000313" key="2">
    <source>
        <dbReference type="EMBL" id="GBP51609.1"/>
    </source>
</evidence>
<sequence length="302" mass="33446">MENNPDRFWVIARSRKQVARPHASRARCDPPISARRSPSSRHLAPINAHSVAQQNPYLLQARRKELRSKRNAKRQNKSTKPLINGPLKVMMYVSEVSFAKIASKKVISLLASHRVSASYQCEDQNYSNGGRIIDGYGRSAFPGRRRQDGASVGNISWNGTDVEEHASNTGELLKELEVDEFGEPRETSNIVYTIKIVPTEDTHHDTTSQVLSNLVAPITGSVNQQASIHQVVTCADVYVSAGENMPSSFRIVRVSSLTEAVLDSKNGSNSVYLDEGDAEYHVISAQMELQWDLPCIEDLSSA</sequence>
<evidence type="ECO:0000313" key="3">
    <source>
        <dbReference type="Proteomes" id="UP000299102"/>
    </source>
</evidence>
<evidence type="ECO:0000256" key="1">
    <source>
        <dbReference type="SAM" id="MobiDB-lite"/>
    </source>
</evidence>
<feature type="region of interest" description="Disordered" evidence="1">
    <location>
        <begin position="20"/>
        <end position="47"/>
    </location>
</feature>
<dbReference type="EMBL" id="BGZK01000584">
    <property type="protein sequence ID" value="GBP51609.1"/>
    <property type="molecule type" value="Genomic_DNA"/>
</dbReference>
<dbReference type="AlphaFoldDB" id="A0A4C1WMT1"/>
<protein>
    <submittedName>
        <fullName evidence="2">Uncharacterized protein</fullName>
    </submittedName>
</protein>
<name>A0A4C1WMT1_EUMVA</name>
<accession>A0A4C1WMT1</accession>
<organism evidence="2 3">
    <name type="scientific">Eumeta variegata</name>
    <name type="common">Bagworm moth</name>
    <name type="synonym">Eumeta japonica</name>
    <dbReference type="NCBI Taxonomy" id="151549"/>
    <lineage>
        <taxon>Eukaryota</taxon>
        <taxon>Metazoa</taxon>
        <taxon>Ecdysozoa</taxon>
        <taxon>Arthropoda</taxon>
        <taxon>Hexapoda</taxon>
        <taxon>Insecta</taxon>
        <taxon>Pterygota</taxon>
        <taxon>Neoptera</taxon>
        <taxon>Endopterygota</taxon>
        <taxon>Lepidoptera</taxon>
        <taxon>Glossata</taxon>
        <taxon>Ditrysia</taxon>
        <taxon>Tineoidea</taxon>
        <taxon>Psychidae</taxon>
        <taxon>Oiketicinae</taxon>
        <taxon>Eumeta</taxon>
    </lineage>
</organism>
<proteinExistence type="predicted"/>
<comment type="caution">
    <text evidence="2">The sequence shown here is derived from an EMBL/GenBank/DDBJ whole genome shotgun (WGS) entry which is preliminary data.</text>
</comment>
<dbReference type="Proteomes" id="UP000299102">
    <property type="component" value="Unassembled WGS sequence"/>
</dbReference>
<keyword evidence="3" id="KW-1185">Reference proteome</keyword>